<dbReference type="InterPro" id="IPR037257">
    <property type="entry name" value="T2SS_E_N_sf"/>
</dbReference>
<evidence type="ECO:0000313" key="5">
    <source>
        <dbReference type="EMBL" id="QED28596.1"/>
    </source>
</evidence>
<reference evidence="5 6" key="1">
    <citation type="submission" date="2019-08" db="EMBL/GenBank/DDBJ databases">
        <authorList>
            <person name="Liang Q."/>
        </authorList>
    </citation>
    <scope>NUCLEOTIDE SEQUENCE [LARGE SCALE GENOMIC DNA]</scope>
    <source>
        <strain evidence="5 6">V1718</strain>
    </source>
</reference>
<dbReference type="SUPFAM" id="SSF52540">
    <property type="entry name" value="P-loop containing nucleoside triphosphate hydrolases"/>
    <property type="match status" value="1"/>
</dbReference>
<dbReference type="Pfam" id="PF00437">
    <property type="entry name" value="T2SSE"/>
    <property type="match status" value="1"/>
</dbReference>
<evidence type="ECO:0000256" key="2">
    <source>
        <dbReference type="ARBA" id="ARBA00022741"/>
    </source>
</evidence>
<accession>A0A5B8XY64</accession>
<dbReference type="GO" id="GO:0005524">
    <property type="term" value="F:ATP binding"/>
    <property type="evidence" value="ECO:0007669"/>
    <property type="project" value="UniProtKB-KW"/>
</dbReference>
<dbReference type="Gene3D" id="3.40.50.300">
    <property type="entry name" value="P-loop containing nucleotide triphosphate hydrolases"/>
    <property type="match status" value="1"/>
</dbReference>
<protein>
    <submittedName>
        <fullName evidence="5">Type II/IV secretion system protein</fullName>
    </submittedName>
</protein>
<dbReference type="InterPro" id="IPR001482">
    <property type="entry name" value="T2SS/T4SS_dom"/>
</dbReference>
<dbReference type="Gene3D" id="3.30.450.90">
    <property type="match status" value="1"/>
</dbReference>
<evidence type="ECO:0000256" key="3">
    <source>
        <dbReference type="ARBA" id="ARBA00022840"/>
    </source>
</evidence>
<name>A0A5B8XY64_9DELT</name>
<dbReference type="EMBL" id="CP042467">
    <property type="protein sequence ID" value="QED28596.1"/>
    <property type="molecule type" value="Genomic_DNA"/>
</dbReference>
<evidence type="ECO:0000256" key="1">
    <source>
        <dbReference type="ARBA" id="ARBA00006611"/>
    </source>
</evidence>
<dbReference type="RefSeq" id="WP_146961166.1">
    <property type="nucleotide sequence ID" value="NZ_CP042467.1"/>
</dbReference>
<dbReference type="GO" id="GO:0016887">
    <property type="term" value="F:ATP hydrolysis activity"/>
    <property type="evidence" value="ECO:0007669"/>
    <property type="project" value="TreeGrafter"/>
</dbReference>
<comment type="similarity">
    <text evidence="1">Belongs to the GSP E family.</text>
</comment>
<organism evidence="5 6">
    <name type="scientific">Microvenator marinus</name>
    <dbReference type="NCBI Taxonomy" id="2600177"/>
    <lineage>
        <taxon>Bacteria</taxon>
        <taxon>Deltaproteobacteria</taxon>
        <taxon>Bradymonadales</taxon>
        <taxon>Microvenatoraceae</taxon>
        <taxon>Microvenator</taxon>
    </lineage>
</organism>
<feature type="domain" description="Bacterial type II secretion system protein E" evidence="4">
    <location>
        <begin position="374"/>
        <end position="388"/>
    </location>
</feature>
<dbReference type="SMART" id="SM00382">
    <property type="entry name" value="AAA"/>
    <property type="match status" value="1"/>
</dbReference>
<keyword evidence="2" id="KW-0547">Nucleotide-binding</keyword>
<evidence type="ECO:0000313" key="6">
    <source>
        <dbReference type="Proteomes" id="UP000321595"/>
    </source>
</evidence>
<dbReference type="PANTHER" id="PTHR30258:SF2">
    <property type="entry name" value="COMG OPERON PROTEIN 1"/>
    <property type="match status" value="1"/>
</dbReference>
<evidence type="ECO:0000259" key="4">
    <source>
        <dbReference type="PROSITE" id="PS00662"/>
    </source>
</evidence>
<dbReference type="PROSITE" id="PS00662">
    <property type="entry name" value="T2SP_E"/>
    <property type="match status" value="1"/>
</dbReference>
<dbReference type="SUPFAM" id="SSF160246">
    <property type="entry name" value="EspE N-terminal domain-like"/>
    <property type="match status" value="1"/>
</dbReference>
<proteinExistence type="inferred from homology"/>
<dbReference type="OrthoDB" id="9805147at2"/>
<dbReference type="InterPro" id="IPR027417">
    <property type="entry name" value="P-loop_NTPase"/>
</dbReference>
<dbReference type="InterPro" id="IPR003593">
    <property type="entry name" value="AAA+_ATPase"/>
</dbReference>
<dbReference type="PANTHER" id="PTHR30258">
    <property type="entry name" value="TYPE II SECRETION SYSTEM PROTEIN GSPE-RELATED"/>
    <property type="match status" value="1"/>
</dbReference>
<dbReference type="GO" id="GO:0005886">
    <property type="term" value="C:plasma membrane"/>
    <property type="evidence" value="ECO:0007669"/>
    <property type="project" value="TreeGrafter"/>
</dbReference>
<keyword evidence="3" id="KW-0067">ATP-binding</keyword>
<dbReference type="KEGG" id="bbae:FRD01_15410"/>
<dbReference type="AlphaFoldDB" id="A0A5B8XY64"/>
<dbReference type="Proteomes" id="UP000321595">
    <property type="component" value="Chromosome"/>
</dbReference>
<keyword evidence="6" id="KW-1185">Reference proteome</keyword>
<gene>
    <name evidence="5" type="ORF">FRD01_15410</name>
</gene>
<sequence length="563" mass="62976">MIAKDLLLQEIQKMREISPAAIQDAKAHAQAAKTSVIDELIHAGAISEMDFLDAASKLHKIPIARADEVLNEVDQSVIGVLPMTYMEHEEVVPIRLEKKVAVVAATHPFAPFEEVSLAMGAVQTRRLLVTHTDFKRILSLAKLAREGQSTQDLPQVKPEDLLESSQYHSRMVDLFEGILLDAIGARASDIHLEKYEDQVKLRYRVDGHLEEVRRITISAMELRGIVNVVKINANMDITEKRLPQGGRMRRRAHNTIFDLRIQTQPSLYGEHLVIRLLPQNKKVLTVEDLGFQESEAARYRRVLNSPQGLILVVGPTGSGKSTTLYAGLMELAQDPSIKIITVEDPIEYAIAGVQQTQVNSEIGFNFADAMRAFVREDPDVILVGEIRDHETALEAIRASQTGHLVLSTLHCNDAVDAVQRLFDLEIHPNSLASELIAVVAQRLVRRICEHCREPAEPDPEILSELFSGEVPQHFKCFRGKGCARCEGKGTRGRIATFEFLRVDEAFRQGISRQLTVDDLRHIGYKSGLKPIRNHLIELVLRGITPLDEVPKTLSIEQMAPHPM</sequence>
<dbReference type="CDD" id="cd01129">
    <property type="entry name" value="PulE-GspE-like"/>
    <property type="match status" value="1"/>
</dbReference>